<reference evidence="1" key="1">
    <citation type="submission" date="2022-03" db="EMBL/GenBank/DDBJ databases">
        <title>Interactions between chemoautotrophic and heterotrophic bacteria.</title>
        <authorList>
            <person name="Santoro A."/>
        </authorList>
    </citation>
    <scope>NUCLEOTIDE SEQUENCE</scope>
    <source>
        <strain evidence="1">Nb-106</strain>
    </source>
</reference>
<keyword evidence="2" id="KW-1185">Reference proteome</keyword>
<accession>A0ACC6AGH5</accession>
<evidence type="ECO:0000313" key="1">
    <source>
        <dbReference type="EMBL" id="MCP1998854.1"/>
    </source>
</evidence>
<evidence type="ECO:0000313" key="2">
    <source>
        <dbReference type="Proteomes" id="UP001205486"/>
    </source>
</evidence>
<protein>
    <submittedName>
        <fullName evidence="1">Uncharacterized protein</fullName>
    </submittedName>
</protein>
<proteinExistence type="predicted"/>
<dbReference type="EMBL" id="JALJZS010000001">
    <property type="protein sequence ID" value="MCP1998854.1"/>
    <property type="molecule type" value="Genomic_DNA"/>
</dbReference>
<name>A0ACC6AGH5_NITWI</name>
<dbReference type="Proteomes" id="UP001205486">
    <property type="component" value="Unassembled WGS sequence"/>
</dbReference>
<comment type="caution">
    <text evidence="1">The sequence shown here is derived from an EMBL/GenBank/DDBJ whole genome shotgun (WGS) entry which is preliminary data.</text>
</comment>
<gene>
    <name evidence="1" type="ORF">J2S34_001276</name>
</gene>
<sequence>MTTFAHTDSLQALSGIRIALGTAIPAVPFRGKAIRMINFQNKTCRHGHILSSDTMRVRRGVCVCLICAAAASRRYRKSGKAPKASERQIRQVFAALREGKTLSFITRGYISHGQTKEKKEYVKGSIIIEVRSLRAFMNENVAAGRLIARLANENLLAANRAGVSKRVTQVRSRGPNRKLQNTNIYERIFRATALVPVDIRNEVRSAMSLAAAEGRIRPHETESRVREFVTAHHRQFSKYVPHGGGIMQSLDQQVYDDGPTRLGDTVTHGLWD</sequence>
<organism evidence="1 2">
    <name type="scientific">Nitrobacter winogradskyi</name>
    <name type="common">Nitrobacter agilis</name>
    <dbReference type="NCBI Taxonomy" id="913"/>
    <lineage>
        <taxon>Bacteria</taxon>
        <taxon>Pseudomonadati</taxon>
        <taxon>Pseudomonadota</taxon>
        <taxon>Alphaproteobacteria</taxon>
        <taxon>Hyphomicrobiales</taxon>
        <taxon>Nitrobacteraceae</taxon>
        <taxon>Nitrobacter</taxon>
    </lineage>
</organism>